<evidence type="ECO:0000313" key="1">
    <source>
        <dbReference type="EMBL" id="ADD45703.1"/>
    </source>
</evidence>
<dbReference type="AlphaFoldDB" id="D3Q1C3"/>
<evidence type="ECO:0000313" key="2">
    <source>
        <dbReference type="Proteomes" id="UP000000844"/>
    </source>
</evidence>
<dbReference type="KEGG" id="sna:Snas_6079"/>
<gene>
    <name evidence="1" type="ordered locus">Snas_6079</name>
</gene>
<accession>D3Q1C3</accession>
<dbReference type="STRING" id="446470.Snas_6079"/>
<dbReference type="Proteomes" id="UP000000844">
    <property type="component" value="Chromosome"/>
</dbReference>
<organism evidence="1 2">
    <name type="scientific">Stackebrandtia nassauensis (strain DSM 44728 / CIP 108903 / NRRL B-16338 / NBRC 102104 / LLR-40K-21)</name>
    <dbReference type="NCBI Taxonomy" id="446470"/>
    <lineage>
        <taxon>Bacteria</taxon>
        <taxon>Bacillati</taxon>
        <taxon>Actinomycetota</taxon>
        <taxon>Actinomycetes</taxon>
        <taxon>Glycomycetales</taxon>
        <taxon>Glycomycetaceae</taxon>
        <taxon>Stackebrandtia</taxon>
    </lineage>
</organism>
<proteinExistence type="predicted"/>
<keyword evidence="2" id="KW-1185">Reference proteome</keyword>
<name>D3Q1C3_STANL</name>
<dbReference type="HOGENOM" id="CLU_105072_0_0_11"/>
<dbReference type="eggNOG" id="ENOG503419U">
    <property type="taxonomic scope" value="Bacteria"/>
</dbReference>
<sequence length="228" mass="26619">MRHLTPYERRLTRMQEEISGNERMSVWEEHNDGLADLDEDAEPTLRMIADKYGMELAPHFHQSFVRFNCLWTRWRIEDAELNGEFRIGNLPEALATPPPPFSVRSSTLAERQLHTELRVIDDKPDSGSGHQATLRLQPGTSDPELWYFHLGRGTLRMDINYQEYLDALILTKGTSGWQFLFCDITKELRTDYDFTTAARDIKTMLDVFPELFPNHDYSGLRARLEERL</sequence>
<protein>
    <submittedName>
        <fullName evidence="1">Uncharacterized protein</fullName>
    </submittedName>
</protein>
<dbReference type="EMBL" id="CP001778">
    <property type="protein sequence ID" value="ADD45703.1"/>
    <property type="molecule type" value="Genomic_DNA"/>
</dbReference>
<dbReference type="RefSeq" id="WP_013021274.1">
    <property type="nucleotide sequence ID" value="NC_013947.1"/>
</dbReference>
<reference evidence="1 2" key="1">
    <citation type="journal article" date="2009" name="Stand. Genomic Sci.">
        <title>Complete genome sequence of Stackebrandtia nassauensis type strain (LLR-40K-21).</title>
        <authorList>
            <person name="Munk C."/>
            <person name="Lapidus A."/>
            <person name="Copeland A."/>
            <person name="Jando M."/>
            <person name="Mayilraj S."/>
            <person name="Glavina Del Rio T."/>
            <person name="Nolan M."/>
            <person name="Chen F."/>
            <person name="Lucas S."/>
            <person name="Tice H."/>
            <person name="Cheng J.F."/>
            <person name="Han C."/>
            <person name="Detter J.C."/>
            <person name="Bruce D."/>
            <person name="Goodwin L."/>
            <person name="Chain P."/>
            <person name="Pitluck S."/>
            <person name="Goker M."/>
            <person name="Ovchinikova G."/>
            <person name="Pati A."/>
            <person name="Ivanova N."/>
            <person name="Mavromatis K."/>
            <person name="Chen A."/>
            <person name="Palaniappan K."/>
            <person name="Land M."/>
            <person name="Hauser L."/>
            <person name="Chang Y.J."/>
            <person name="Jeffries C.D."/>
            <person name="Bristow J."/>
            <person name="Eisen J.A."/>
            <person name="Markowitz V."/>
            <person name="Hugenholtz P."/>
            <person name="Kyrpides N.C."/>
            <person name="Klenk H.P."/>
        </authorList>
    </citation>
    <scope>NUCLEOTIDE SEQUENCE [LARGE SCALE GENOMIC DNA]</scope>
    <source>
        <strain evidence="2">DSM 44728 / CIP 108903 / NRRL B-16338 / NBRC 102104 / LLR-40K-21</strain>
    </source>
</reference>
<dbReference type="OrthoDB" id="4234970at2"/>